<keyword evidence="3 6" id="KW-0812">Transmembrane</keyword>
<organism evidence="8 9">
    <name type="scientific">Loigolactobacillus zhaoyuanensis</name>
    <dbReference type="NCBI Taxonomy" id="2486017"/>
    <lineage>
        <taxon>Bacteria</taxon>
        <taxon>Bacillati</taxon>
        <taxon>Bacillota</taxon>
        <taxon>Bacilli</taxon>
        <taxon>Lactobacillales</taxon>
        <taxon>Lactobacillaceae</taxon>
        <taxon>Loigolactobacillus</taxon>
    </lineage>
</organism>
<proteinExistence type="predicted"/>
<evidence type="ECO:0000256" key="4">
    <source>
        <dbReference type="ARBA" id="ARBA00022989"/>
    </source>
</evidence>
<keyword evidence="9" id="KW-1185">Reference proteome</keyword>
<feature type="transmembrane region" description="Helical" evidence="6">
    <location>
        <begin position="161"/>
        <end position="180"/>
    </location>
</feature>
<feature type="transmembrane region" description="Helical" evidence="6">
    <location>
        <begin position="100"/>
        <end position="121"/>
    </location>
</feature>
<keyword evidence="4 6" id="KW-1133">Transmembrane helix</keyword>
<comment type="caution">
    <text evidence="8">The sequence shown here is derived from an EMBL/GenBank/DDBJ whole genome shotgun (WGS) entry which is preliminary data.</text>
</comment>
<feature type="transmembrane region" description="Helical" evidence="6">
    <location>
        <begin position="133"/>
        <end position="155"/>
    </location>
</feature>
<feature type="transmembrane region" description="Helical" evidence="6">
    <location>
        <begin position="299"/>
        <end position="322"/>
    </location>
</feature>
<keyword evidence="5 6" id="KW-0472">Membrane</keyword>
<dbReference type="SUPFAM" id="SSF103473">
    <property type="entry name" value="MFS general substrate transporter"/>
    <property type="match status" value="1"/>
</dbReference>
<dbReference type="PROSITE" id="PS00217">
    <property type="entry name" value="SUGAR_TRANSPORT_2"/>
    <property type="match status" value="1"/>
</dbReference>
<feature type="transmembrane region" description="Helical" evidence="6">
    <location>
        <begin position="46"/>
        <end position="66"/>
    </location>
</feature>
<evidence type="ECO:0000259" key="7">
    <source>
        <dbReference type="PROSITE" id="PS50850"/>
    </source>
</evidence>
<dbReference type="RefSeq" id="WP_125549276.1">
    <property type="nucleotide sequence ID" value="NZ_JBGQPK010000007.1"/>
</dbReference>
<evidence type="ECO:0000256" key="1">
    <source>
        <dbReference type="ARBA" id="ARBA00004651"/>
    </source>
</evidence>
<dbReference type="Gene3D" id="1.20.1250.20">
    <property type="entry name" value="MFS general substrate transporter like domains"/>
    <property type="match status" value="2"/>
</dbReference>
<gene>
    <name evidence="8" type="ORF">ACEN34_03160</name>
</gene>
<feature type="transmembrane region" description="Helical" evidence="6">
    <location>
        <begin position="276"/>
        <end position="293"/>
    </location>
</feature>
<evidence type="ECO:0000256" key="5">
    <source>
        <dbReference type="ARBA" id="ARBA00023136"/>
    </source>
</evidence>
<dbReference type="EMBL" id="JBGQPK010000007">
    <property type="protein sequence ID" value="MFL2028610.1"/>
    <property type="molecule type" value="Genomic_DNA"/>
</dbReference>
<feature type="domain" description="Major facilitator superfamily (MFS) profile" evidence="7">
    <location>
        <begin position="9"/>
        <end position="390"/>
    </location>
</feature>
<protein>
    <submittedName>
        <fullName evidence="8">MFS transporter</fullName>
    </submittedName>
</protein>
<evidence type="ECO:0000256" key="3">
    <source>
        <dbReference type="ARBA" id="ARBA00022692"/>
    </source>
</evidence>
<dbReference type="InterPro" id="IPR020846">
    <property type="entry name" value="MFS_dom"/>
</dbReference>
<dbReference type="PANTHER" id="PTHR23511">
    <property type="entry name" value="SYNAPTIC VESICLE GLYCOPROTEIN 2"/>
    <property type="match status" value="1"/>
</dbReference>
<dbReference type="InterPro" id="IPR005829">
    <property type="entry name" value="Sugar_transporter_CS"/>
</dbReference>
<dbReference type="InterPro" id="IPR036259">
    <property type="entry name" value="MFS_trans_sf"/>
</dbReference>
<dbReference type="PROSITE" id="PS50850">
    <property type="entry name" value="MFS"/>
    <property type="match status" value="1"/>
</dbReference>
<feature type="transmembrane region" description="Helical" evidence="6">
    <location>
        <begin position="248"/>
        <end position="269"/>
    </location>
</feature>
<accession>A0ABW8UCR4</accession>
<evidence type="ECO:0000313" key="8">
    <source>
        <dbReference type="EMBL" id="MFL2028610.1"/>
    </source>
</evidence>
<reference evidence="8 9" key="1">
    <citation type="submission" date="2024-08" db="EMBL/GenBank/DDBJ databases">
        <authorList>
            <person name="Arias E."/>
        </authorList>
    </citation>
    <scope>NUCLEOTIDE SEQUENCE [LARGE SCALE GENOMIC DNA]</scope>
    <source>
        <strain evidence="8 9">FAM 25317</strain>
    </source>
</reference>
<dbReference type="Pfam" id="PF07690">
    <property type="entry name" value="MFS_1"/>
    <property type="match status" value="1"/>
</dbReference>
<sequence>MNKASEGKLLTIAGFAWLFDALDVGLLSFIIAALKGEWQLTTVQMGWLGSISSIGMAVGALFFGILADRIGRRDVLVLTLLLFSIGSGISVLATSFTVFAIIRFFVGAGLGGELPVASTLVSESVAPEKRGRIVVLLESFWAGGWIISALIAYFVIPKFGWRVAALATSLTAVYALYIRWQIHEPVRNRSTERPTLWQNIRAVWTPPYAKATLMLWILWFTIVFSYYGMFLWLPSVLVIKGYSLVNSFGYVLAMTVAQLPGYFTAAWLIEKWGRKWVLIVYLLGTALSAYFFGNAASLASLLTFGALLSFFDLGAWGALYAYSPEQYPAAIRGTGTGMAAAFGRIGGIVGPLLVGYLLTAQVSVTLIFTIFTGAIIVGIIAVAILGEETRGRVLD</sequence>
<dbReference type="CDD" id="cd17316">
    <property type="entry name" value="MFS_SV2_like"/>
    <property type="match status" value="1"/>
</dbReference>
<dbReference type="InterPro" id="IPR011701">
    <property type="entry name" value="MFS"/>
</dbReference>
<name>A0ABW8UCR4_9LACO</name>
<dbReference type="Proteomes" id="UP001625389">
    <property type="component" value="Unassembled WGS sequence"/>
</dbReference>
<evidence type="ECO:0000256" key="2">
    <source>
        <dbReference type="ARBA" id="ARBA00022448"/>
    </source>
</evidence>
<keyword evidence="2" id="KW-0813">Transport</keyword>
<feature type="transmembrane region" description="Helical" evidence="6">
    <location>
        <begin position="213"/>
        <end position="233"/>
    </location>
</feature>
<feature type="transmembrane region" description="Helical" evidence="6">
    <location>
        <begin position="12"/>
        <end position="34"/>
    </location>
</feature>
<feature type="transmembrane region" description="Helical" evidence="6">
    <location>
        <begin position="75"/>
        <end position="94"/>
    </location>
</feature>
<feature type="transmembrane region" description="Helical" evidence="6">
    <location>
        <begin position="364"/>
        <end position="385"/>
    </location>
</feature>
<comment type="subcellular location">
    <subcellularLocation>
        <location evidence="1">Cell membrane</location>
        <topology evidence="1">Multi-pass membrane protein</topology>
    </subcellularLocation>
</comment>
<evidence type="ECO:0000313" key="9">
    <source>
        <dbReference type="Proteomes" id="UP001625389"/>
    </source>
</evidence>
<dbReference type="PANTHER" id="PTHR23511:SF34">
    <property type="entry name" value="SYNAPTIC VESICLE GLYCOPROTEIN 2"/>
    <property type="match status" value="1"/>
</dbReference>
<evidence type="ECO:0000256" key="6">
    <source>
        <dbReference type="SAM" id="Phobius"/>
    </source>
</evidence>
<feature type="transmembrane region" description="Helical" evidence="6">
    <location>
        <begin position="334"/>
        <end position="358"/>
    </location>
</feature>